<reference evidence="4" key="2">
    <citation type="journal article" date="2024" name="Plant">
        <title>Genomic evolution and insights into agronomic trait innovations of Sesamum species.</title>
        <authorList>
            <person name="Miao H."/>
            <person name="Wang L."/>
            <person name="Qu L."/>
            <person name="Liu H."/>
            <person name="Sun Y."/>
            <person name="Le M."/>
            <person name="Wang Q."/>
            <person name="Wei S."/>
            <person name="Zheng Y."/>
            <person name="Lin W."/>
            <person name="Duan Y."/>
            <person name="Cao H."/>
            <person name="Xiong S."/>
            <person name="Wang X."/>
            <person name="Wei L."/>
            <person name="Li C."/>
            <person name="Ma Q."/>
            <person name="Ju M."/>
            <person name="Zhao R."/>
            <person name="Li G."/>
            <person name="Mu C."/>
            <person name="Tian Q."/>
            <person name="Mei H."/>
            <person name="Zhang T."/>
            <person name="Gao T."/>
            <person name="Zhang H."/>
        </authorList>
    </citation>
    <scope>NUCLEOTIDE SEQUENCE</scope>
    <source>
        <strain evidence="4">3651</strain>
    </source>
</reference>
<feature type="compositionally biased region" description="Polar residues" evidence="2">
    <location>
        <begin position="61"/>
        <end position="104"/>
    </location>
</feature>
<evidence type="ECO:0000259" key="3">
    <source>
        <dbReference type="PROSITE" id="PS50158"/>
    </source>
</evidence>
<dbReference type="PANTHER" id="PTHR34222:SF95">
    <property type="entry name" value="RRNA 2'-O-METHYLTRANSFERASE FIBRILLARIN-LIKE ISOFORM X1"/>
    <property type="match status" value="1"/>
</dbReference>
<reference evidence="4" key="1">
    <citation type="submission" date="2020-06" db="EMBL/GenBank/DDBJ databases">
        <authorList>
            <person name="Li T."/>
            <person name="Hu X."/>
            <person name="Zhang T."/>
            <person name="Song X."/>
            <person name="Zhang H."/>
            <person name="Dai N."/>
            <person name="Sheng W."/>
            <person name="Hou X."/>
            <person name="Wei L."/>
        </authorList>
    </citation>
    <scope>NUCLEOTIDE SEQUENCE</scope>
    <source>
        <strain evidence="4">3651</strain>
        <tissue evidence="4">Leaf</tissue>
    </source>
</reference>
<dbReference type="AlphaFoldDB" id="A0AAE1YD04"/>
<dbReference type="Gene3D" id="4.10.60.10">
    <property type="entry name" value="Zinc finger, CCHC-type"/>
    <property type="match status" value="1"/>
</dbReference>
<dbReference type="PROSITE" id="PS50158">
    <property type="entry name" value="ZF_CCHC"/>
    <property type="match status" value="1"/>
</dbReference>
<keyword evidence="5" id="KW-1185">Reference proteome</keyword>
<feature type="compositionally biased region" description="Basic and acidic residues" evidence="2">
    <location>
        <begin position="290"/>
        <end position="302"/>
    </location>
</feature>
<comment type="caution">
    <text evidence="4">The sequence shown here is derived from an EMBL/GenBank/DDBJ whole genome shotgun (WGS) entry which is preliminary data.</text>
</comment>
<dbReference type="GO" id="GO:0003676">
    <property type="term" value="F:nucleic acid binding"/>
    <property type="evidence" value="ECO:0007669"/>
    <property type="project" value="InterPro"/>
</dbReference>
<accession>A0AAE1YD04</accession>
<dbReference type="InterPro" id="IPR001878">
    <property type="entry name" value="Znf_CCHC"/>
</dbReference>
<sequence>MLLPFSTDVEQQRNQREKMVVMSFLAGLPSEFETAKSQILSTSKLSSLEDAFRRVLHRENTLPTQPNSVLISRTTTSDSGKQHCKNSGKSMGSGSINSDKNTGNRGQEQAEIVCHYCHNRGHIKRECRKLQYKKTQSAHIASSYENSEKSVTISADEYARLTQLQETVKPPSGHVTALVKTGSVSQREDDDLLVYDVIPNLGPRPSTPAKPPIIYTYSRRPQPPTSDLVPEAPESCPDKPMKGKEGDRPIKSDTEIKEIRGEGSGDGVVLEDIRAKSLIPELVSNDSILEKGKSSRQVDTRQLKGRTSAAL</sequence>
<evidence type="ECO:0000313" key="5">
    <source>
        <dbReference type="Proteomes" id="UP001293254"/>
    </source>
</evidence>
<evidence type="ECO:0000256" key="2">
    <source>
        <dbReference type="SAM" id="MobiDB-lite"/>
    </source>
</evidence>
<dbReference type="PANTHER" id="PTHR34222">
    <property type="entry name" value="GAG_PRE-INTEGRS DOMAIN-CONTAINING PROTEIN"/>
    <property type="match status" value="1"/>
</dbReference>
<protein>
    <recommendedName>
        <fullName evidence="3">CCHC-type domain-containing protein</fullName>
    </recommendedName>
</protein>
<evidence type="ECO:0000313" key="4">
    <source>
        <dbReference type="EMBL" id="KAK4427868.1"/>
    </source>
</evidence>
<organism evidence="4 5">
    <name type="scientific">Sesamum alatum</name>
    <dbReference type="NCBI Taxonomy" id="300844"/>
    <lineage>
        <taxon>Eukaryota</taxon>
        <taxon>Viridiplantae</taxon>
        <taxon>Streptophyta</taxon>
        <taxon>Embryophyta</taxon>
        <taxon>Tracheophyta</taxon>
        <taxon>Spermatophyta</taxon>
        <taxon>Magnoliopsida</taxon>
        <taxon>eudicotyledons</taxon>
        <taxon>Gunneridae</taxon>
        <taxon>Pentapetalae</taxon>
        <taxon>asterids</taxon>
        <taxon>lamiids</taxon>
        <taxon>Lamiales</taxon>
        <taxon>Pedaliaceae</taxon>
        <taxon>Sesamum</taxon>
    </lineage>
</organism>
<evidence type="ECO:0000256" key="1">
    <source>
        <dbReference type="PROSITE-ProRule" id="PRU00047"/>
    </source>
</evidence>
<dbReference type="SUPFAM" id="SSF57756">
    <property type="entry name" value="Retrovirus zinc finger-like domains"/>
    <property type="match status" value="1"/>
</dbReference>
<feature type="region of interest" description="Disordered" evidence="2">
    <location>
        <begin position="59"/>
        <end position="104"/>
    </location>
</feature>
<proteinExistence type="predicted"/>
<keyword evidence="1" id="KW-0863">Zinc-finger</keyword>
<feature type="region of interest" description="Disordered" evidence="2">
    <location>
        <begin position="218"/>
        <end position="267"/>
    </location>
</feature>
<dbReference type="GO" id="GO:0008270">
    <property type="term" value="F:zinc ion binding"/>
    <property type="evidence" value="ECO:0007669"/>
    <property type="project" value="UniProtKB-KW"/>
</dbReference>
<name>A0AAE1YD04_9LAMI</name>
<keyword evidence="1" id="KW-0479">Metal-binding</keyword>
<dbReference type="InterPro" id="IPR036875">
    <property type="entry name" value="Znf_CCHC_sf"/>
</dbReference>
<dbReference type="EMBL" id="JACGWO010000005">
    <property type="protein sequence ID" value="KAK4427868.1"/>
    <property type="molecule type" value="Genomic_DNA"/>
</dbReference>
<feature type="domain" description="CCHC-type" evidence="3">
    <location>
        <begin position="114"/>
        <end position="129"/>
    </location>
</feature>
<feature type="region of interest" description="Disordered" evidence="2">
    <location>
        <begin position="290"/>
        <end position="311"/>
    </location>
</feature>
<gene>
    <name evidence="4" type="ORF">Salat_1555800</name>
</gene>
<dbReference type="Proteomes" id="UP001293254">
    <property type="component" value="Unassembled WGS sequence"/>
</dbReference>
<feature type="compositionally biased region" description="Basic and acidic residues" evidence="2">
    <location>
        <begin position="236"/>
        <end position="263"/>
    </location>
</feature>
<keyword evidence="1" id="KW-0862">Zinc</keyword>